<sequence>MSKELPSPPPKKKLKIDMSFNQKTHAFSEELVSFQKQKYSIWNMLLKGIKPHLNYGVFVMKIPYEEFLFYTGYKKLPTINKSCSFEDGTASKHFNSKR</sequence>
<dbReference type="RefSeq" id="WP_147734729.1">
    <property type="nucleotide sequence ID" value="NZ_JANKHQ010000070.1"/>
</dbReference>
<dbReference type="Proteomes" id="UP000321317">
    <property type="component" value="Unassembled WGS sequence"/>
</dbReference>
<reference evidence="1 2" key="1">
    <citation type="submission" date="2019-08" db="EMBL/GenBank/DDBJ databases">
        <title>Rapid identification of Enteric Bacteria from Whole Genome Sequences (WGS) using Average Nucleotide Identity (ANI).</title>
        <authorList>
            <person name="Lane C."/>
        </authorList>
    </citation>
    <scope>NUCLEOTIDE SEQUENCE [LARGE SCALE GENOMIC DNA]</scope>
    <source>
        <strain evidence="1 2">D4984</strain>
    </source>
</reference>
<dbReference type="EMBL" id="VRMA01000060">
    <property type="protein sequence ID" value="TXK56427.1"/>
    <property type="molecule type" value="Genomic_DNA"/>
</dbReference>
<name>A0ABY3L0P5_9BACT</name>
<organism evidence="1 2">
    <name type="scientific">Campylobacter helveticus</name>
    <dbReference type="NCBI Taxonomy" id="28898"/>
    <lineage>
        <taxon>Bacteria</taxon>
        <taxon>Pseudomonadati</taxon>
        <taxon>Campylobacterota</taxon>
        <taxon>Epsilonproteobacteria</taxon>
        <taxon>Campylobacterales</taxon>
        <taxon>Campylobacteraceae</taxon>
        <taxon>Campylobacter</taxon>
    </lineage>
</organism>
<comment type="caution">
    <text evidence="1">The sequence shown here is derived from an EMBL/GenBank/DDBJ whole genome shotgun (WGS) entry which is preliminary data.</text>
</comment>
<proteinExistence type="predicted"/>
<evidence type="ECO:0000313" key="2">
    <source>
        <dbReference type="Proteomes" id="UP000321317"/>
    </source>
</evidence>
<evidence type="ECO:0000313" key="1">
    <source>
        <dbReference type="EMBL" id="TXK56427.1"/>
    </source>
</evidence>
<keyword evidence="2" id="KW-1185">Reference proteome</keyword>
<gene>
    <name evidence="1" type="ORF">FVD16_07330</name>
</gene>
<protein>
    <submittedName>
        <fullName evidence="1">Uncharacterized protein</fullName>
    </submittedName>
</protein>
<accession>A0ABY3L0P5</accession>